<comment type="caution">
    <text evidence="2">The sequence shown here is derived from an EMBL/GenBank/DDBJ whole genome shotgun (WGS) entry which is preliminary data.</text>
</comment>
<proteinExistence type="predicted"/>
<name>A0A3N1D5G5_9ACTN</name>
<feature type="transmembrane region" description="Helical" evidence="1">
    <location>
        <begin position="141"/>
        <end position="160"/>
    </location>
</feature>
<keyword evidence="1" id="KW-1133">Transmembrane helix</keyword>
<feature type="transmembrane region" description="Helical" evidence="1">
    <location>
        <begin position="89"/>
        <end position="111"/>
    </location>
</feature>
<evidence type="ECO:0000313" key="3">
    <source>
        <dbReference type="Proteomes" id="UP000272400"/>
    </source>
</evidence>
<keyword evidence="1" id="KW-0812">Transmembrane</keyword>
<evidence type="ECO:0000256" key="1">
    <source>
        <dbReference type="SAM" id="Phobius"/>
    </source>
</evidence>
<evidence type="ECO:0000313" key="2">
    <source>
        <dbReference type="EMBL" id="ROO88777.1"/>
    </source>
</evidence>
<keyword evidence="3" id="KW-1185">Reference proteome</keyword>
<organism evidence="2 3">
    <name type="scientific">Actinocorallia herbida</name>
    <dbReference type="NCBI Taxonomy" id="58109"/>
    <lineage>
        <taxon>Bacteria</taxon>
        <taxon>Bacillati</taxon>
        <taxon>Actinomycetota</taxon>
        <taxon>Actinomycetes</taxon>
        <taxon>Streptosporangiales</taxon>
        <taxon>Thermomonosporaceae</taxon>
        <taxon>Actinocorallia</taxon>
    </lineage>
</organism>
<reference evidence="2 3" key="1">
    <citation type="submission" date="2018-11" db="EMBL/GenBank/DDBJ databases">
        <title>Sequencing the genomes of 1000 actinobacteria strains.</title>
        <authorList>
            <person name="Klenk H.-P."/>
        </authorList>
    </citation>
    <scope>NUCLEOTIDE SEQUENCE [LARGE SCALE GENOMIC DNA]</scope>
    <source>
        <strain evidence="2 3">DSM 44254</strain>
    </source>
</reference>
<protein>
    <submittedName>
        <fullName evidence="2">Uncharacterized protein</fullName>
    </submittedName>
</protein>
<gene>
    <name evidence="2" type="ORF">EDD29_6456</name>
</gene>
<dbReference type="EMBL" id="RJKE01000001">
    <property type="protein sequence ID" value="ROO88777.1"/>
    <property type="molecule type" value="Genomic_DNA"/>
</dbReference>
<accession>A0A3N1D5G5</accession>
<sequence>MSASVPAQGPPVQVPQVQGVPDTAQLLAVERYKYILQQIHTLNENVYKFLAIYQTLATAIVGAGISVFLGHDKWDVGPEVARGALKGLLWLETFVAGFTMLLVVIGVLSWLDYRREECELLDELVRPGFRKQPRIAAAYRWYETYVVLFIGGSTVFLWVYTTNLLLPAIK</sequence>
<feature type="transmembrane region" description="Helical" evidence="1">
    <location>
        <begin position="49"/>
        <end position="69"/>
    </location>
</feature>
<dbReference type="RefSeq" id="WP_211360047.1">
    <property type="nucleotide sequence ID" value="NZ_RJKE01000001.1"/>
</dbReference>
<keyword evidence="1" id="KW-0472">Membrane</keyword>
<dbReference type="AlphaFoldDB" id="A0A3N1D5G5"/>
<dbReference type="Proteomes" id="UP000272400">
    <property type="component" value="Unassembled WGS sequence"/>
</dbReference>